<evidence type="ECO:0008006" key="4">
    <source>
        <dbReference type="Google" id="ProtNLM"/>
    </source>
</evidence>
<keyword evidence="1" id="KW-0732">Signal</keyword>
<comment type="caution">
    <text evidence="2">The sequence shown here is derived from an EMBL/GenBank/DDBJ whole genome shotgun (WGS) entry which is preliminary data.</text>
</comment>
<protein>
    <recommendedName>
        <fullName evidence="4">Secreted protein</fullName>
    </recommendedName>
</protein>
<dbReference type="EMBL" id="JAACXV010014625">
    <property type="protein sequence ID" value="KAF7265402.1"/>
    <property type="molecule type" value="Genomic_DNA"/>
</dbReference>
<organism evidence="2 3">
    <name type="scientific">Rhynchophorus ferrugineus</name>
    <name type="common">Red palm weevil</name>
    <name type="synonym">Curculio ferrugineus</name>
    <dbReference type="NCBI Taxonomy" id="354439"/>
    <lineage>
        <taxon>Eukaryota</taxon>
        <taxon>Metazoa</taxon>
        <taxon>Ecdysozoa</taxon>
        <taxon>Arthropoda</taxon>
        <taxon>Hexapoda</taxon>
        <taxon>Insecta</taxon>
        <taxon>Pterygota</taxon>
        <taxon>Neoptera</taxon>
        <taxon>Endopterygota</taxon>
        <taxon>Coleoptera</taxon>
        <taxon>Polyphaga</taxon>
        <taxon>Cucujiformia</taxon>
        <taxon>Curculionidae</taxon>
        <taxon>Dryophthorinae</taxon>
        <taxon>Rhynchophorus</taxon>
    </lineage>
</organism>
<keyword evidence="3" id="KW-1185">Reference proteome</keyword>
<name>A0A834HQZ0_RHYFE</name>
<dbReference type="AlphaFoldDB" id="A0A834HQZ0"/>
<accession>A0A834HQZ0</accession>
<evidence type="ECO:0000256" key="1">
    <source>
        <dbReference type="SAM" id="SignalP"/>
    </source>
</evidence>
<evidence type="ECO:0000313" key="3">
    <source>
        <dbReference type="Proteomes" id="UP000625711"/>
    </source>
</evidence>
<dbReference type="Proteomes" id="UP000625711">
    <property type="component" value="Unassembled WGS sequence"/>
</dbReference>
<proteinExistence type="predicted"/>
<evidence type="ECO:0000313" key="2">
    <source>
        <dbReference type="EMBL" id="KAF7265402.1"/>
    </source>
</evidence>
<reference evidence="2" key="1">
    <citation type="submission" date="2020-08" db="EMBL/GenBank/DDBJ databases">
        <title>Genome sequencing and assembly of the red palm weevil Rhynchophorus ferrugineus.</title>
        <authorList>
            <person name="Dias G.B."/>
            <person name="Bergman C.M."/>
            <person name="Manee M."/>
        </authorList>
    </citation>
    <scope>NUCLEOTIDE SEQUENCE</scope>
    <source>
        <strain evidence="2">AA-2017</strain>
        <tissue evidence="2">Whole larva</tissue>
    </source>
</reference>
<gene>
    <name evidence="2" type="ORF">GWI33_021195</name>
</gene>
<sequence length="89" mass="10169">MNFPNGHFHGLKVYVARRVLFLVLSTLSPFRLSDSATVREKVRSAEPGKILFLSLPCLIREAVCCFFLSPRPDLFRSKSDESRTSFSKF</sequence>
<feature type="signal peptide" evidence="1">
    <location>
        <begin position="1"/>
        <end position="35"/>
    </location>
</feature>
<feature type="chain" id="PRO_5032815908" description="Secreted protein" evidence="1">
    <location>
        <begin position="36"/>
        <end position="89"/>
    </location>
</feature>